<comment type="similarity">
    <text evidence="7">Belongs to the class I-like SAM-binding methyltransferase superfamily. rRNA adenine N(6)-methyltransferase family. RsmA subfamily.</text>
</comment>
<comment type="subcellular location">
    <subcellularLocation>
        <location evidence="7">Cytoplasm</location>
    </subcellularLocation>
</comment>
<reference evidence="12 13" key="1">
    <citation type="submission" date="2016-11" db="EMBL/GenBank/DDBJ databases">
        <authorList>
            <person name="Jaros S."/>
            <person name="Januszkiewicz K."/>
            <person name="Wedrychowicz H."/>
        </authorList>
    </citation>
    <scope>NUCLEOTIDE SEQUENCE [LARGE SCALE GENOMIC DNA]</scope>
    <source>
        <strain evidence="12 13">DSM 4740</strain>
    </source>
</reference>
<dbReference type="FunFam" id="1.10.8.100:FF:000001">
    <property type="entry name" value="Ribosomal RNA small subunit methyltransferase A"/>
    <property type="match status" value="1"/>
</dbReference>
<evidence type="ECO:0000313" key="14">
    <source>
        <dbReference type="Proteomes" id="UP000321726"/>
    </source>
</evidence>
<proteinExistence type="inferred from homology"/>
<comment type="catalytic activity">
    <reaction evidence="7">
        <text>adenosine(1518)/adenosine(1519) in 16S rRNA + 4 S-adenosyl-L-methionine = N(6)-dimethyladenosine(1518)/N(6)-dimethyladenosine(1519) in 16S rRNA + 4 S-adenosyl-L-homocysteine + 4 H(+)</text>
        <dbReference type="Rhea" id="RHEA:19609"/>
        <dbReference type="Rhea" id="RHEA-COMP:10232"/>
        <dbReference type="Rhea" id="RHEA-COMP:10233"/>
        <dbReference type="ChEBI" id="CHEBI:15378"/>
        <dbReference type="ChEBI" id="CHEBI:57856"/>
        <dbReference type="ChEBI" id="CHEBI:59789"/>
        <dbReference type="ChEBI" id="CHEBI:74411"/>
        <dbReference type="ChEBI" id="CHEBI:74493"/>
        <dbReference type="EC" id="2.1.1.182"/>
    </reaction>
</comment>
<feature type="binding site" evidence="7 8">
    <location>
        <position position="44"/>
    </location>
    <ligand>
        <name>S-adenosyl-L-methionine</name>
        <dbReference type="ChEBI" id="CHEBI:59789"/>
    </ligand>
</feature>
<keyword evidence="6 7" id="KW-0694">RNA-binding</keyword>
<dbReference type="HAMAP" id="MF_00607">
    <property type="entry name" value="16SrRNA_methyltr_A"/>
    <property type="match status" value="1"/>
</dbReference>
<dbReference type="EMBL" id="BJXU01000041">
    <property type="protein sequence ID" value="GEN23444.1"/>
    <property type="molecule type" value="Genomic_DNA"/>
</dbReference>
<evidence type="ECO:0000313" key="13">
    <source>
        <dbReference type="Proteomes" id="UP000184123"/>
    </source>
</evidence>
<comment type="function">
    <text evidence="7">Specifically dimethylates two adjacent adenosines (A1518 and A1519) in the loop of a conserved hairpin near the 3'-end of 16S rRNA in the 30S particle. May play a critical role in biogenesis of 30S subunits.</text>
</comment>
<feature type="binding site" evidence="7 8">
    <location>
        <position position="66"/>
    </location>
    <ligand>
        <name>S-adenosyl-L-methionine</name>
        <dbReference type="ChEBI" id="CHEBI:59789"/>
    </ligand>
</feature>
<feature type="binding site" evidence="7 8">
    <location>
        <position position="19"/>
    </location>
    <ligand>
        <name>S-adenosyl-L-methionine</name>
        <dbReference type="ChEBI" id="CHEBI:59789"/>
    </ligand>
</feature>
<evidence type="ECO:0000256" key="5">
    <source>
        <dbReference type="ARBA" id="ARBA00022691"/>
    </source>
</evidence>
<dbReference type="NCBIfam" id="TIGR00755">
    <property type="entry name" value="ksgA"/>
    <property type="match status" value="1"/>
</dbReference>
<dbReference type="PROSITE" id="PS51689">
    <property type="entry name" value="SAM_RNA_A_N6_MT"/>
    <property type="match status" value="1"/>
</dbReference>
<evidence type="ECO:0000259" key="10">
    <source>
        <dbReference type="SMART" id="SM00650"/>
    </source>
</evidence>
<dbReference type="InterPro" id="IPR011530">
    <property type="entry name" value="rRNA_adenine_dimethylase"/>
</dbReference>
<evidence type="ECO:0000313" key="11">
    <source>
        <dbReference type="EMBL" id="GEN23444.1"/>
    </source>
</evidence>
<organism evidence="12 13">
    <name type="scientific">Halomonas cupida</name>
    <dbReference type="NCBI Taxonomy" id="44933"/>
    <lineage>
        <taxon>Bacteria</taxon>
        <taxon>Pseudomonadati</taxon>
        <taxon>Pseudomonadota</taxon>
        <taxon>Gammaproteobacteria</taxon>
        <taxon>Oceanospirillales</taxon>
        <taxon>Halomonadaceae</taxon>
        <taxon>Halomonas</taxon>
    </lineage>
</organism>
<dbReference type="Gene3D" id="3.40.50.150">
    <property type="entry name" value="Vaccinia Virus protein VP39"/>
    <property type="match status" value="1"/>
</dbReference>
<keyword evidence="1 7" id="KW-0963">Cytoplasm</keyword>
<dbReference type="InterPro" id="IPR001737">
    <property type="entry name" value="KsgA/Erm"/>
</dbReference>
<dbReference type="InterPro" id="IPR023165">
    <property type="entry name" value="rRNA_Ade_diMease-like_C"/>
</dbReference>
<keyword evidence="3 7" id="KW-0489">Methyltransferase</keyword>
<evidence type="ECO:0000256" key="4">
    <source>
        <dbReference type="ARBA" id="ARBA00022679"/>
    </source>
</evidence>
<dbReference type="PROSITE" id="PS01131">
    <property type="entry name" value="RRNA_A_DIMETH"/>
    <property type="match status" value="1"/>
</dbReference>
<evidence type="ECO:0000256" key="2">
    <source>
        <dbReference type="ARBA" id="ARBA00022552"/>
    </source>
</evidence>
<evidence type="ECO:0000256" key="3">
    <source>
        <dbReference type="ARBA" id="ARBA00022603"/>
    </source>
</evidence>
<dbReference type="RefSeq" id="WP_073435002.1">
    <property type="nucleotide sequence ID" value="NZ_BJXU01000041.1"/>
</dbReference>
<keyword evidence="4 7" id="KW-0808">Transferase</keyword>
<dbReference type="SUPFAM" id="SSF53335">
    <property type="entry name" value="S-adenosyl-L-methionine-dependent methyltransferases"/>
    <property type="match status" value="1"/>
</dbReference>
<dbReference type="STRING" id="44933.SAMN05660971_01973"/>
<dbReference type="PANTHER" id="PTHR11727:SF7">
    <property type="entry name" value="DIMETHYLADENOSINE TRANSFERASE-RELATED"/>
    <property type="match status" value="1"/>
</dbReference>
<feature type="binding site" evidence="7 8">
    <location>
        <position position="112"/>
    </location>
    <ligand>
        <name>S-adenosyl-L-methionine</name>
        <dbReference type="ChEBI" id="CHEBI:59789"/>
    </ligand>
</feature>
<dbReference type="InterPro" id="IPR029063">
    <property type="entry name" value="SAM-dependent_MTases_sf"/>
</dbReference>
<keyword evidence="5 7" id="KW-0949">S-adenosyl-L-methionine</keyword>
<name>A0A1M7F7U2_9GAMM</name>
<evidence type="ECO:0000256" key="6">
    <source>
        <dbReference type="ARBA" id="ARBA00022884"/>
    </source>
</evidence>
<feature type="binding site" evidence="7 8">
    <location>
        <position position="91"/>
    </location>
    <ligand>
        <name>S-adenosyl-L-methionine</name>
        <dbReference type="ChEBI" id="CHEBI:59789"/>
    </ligand>
</feature>
<evidence type="ECO:0000256" key="8">
    <source>
        <dbReference type="PROSITE-ProRule" id="PRU01026"/>
    </source>
</evidence>
<dbReference type="EMBL" id="FRCA01000004">
    <property type="protein sequence ID" value="SHM00152.1"/>
    <property type="molecule type" value="Genomic_DNA"/>
</dbReference>
<feature type="binding site" evidence="7 8">
    <location>
        <position position="17"/>
    </location>
    <ligand>
        <name>S-adenosyl-L-methionine</name>
        <dbReference type="ChEBI" id="CHEBI:59789"/>
    </ligand>
</feature>
<keyword evidence="2 7" id="KW-0698">rRNA processing</keyword>
<dbReference type="EC" id="2.1.1.182" evidence="7"/>
<feature type="region of interest" description="Disordered" evidence="9">
    <location>
        <begin position="276"/>
        <end position="295"/>
    </location>
</feature>
<feature type="compositionally biased region" description="Basic and acidic residues" evidence="9">
    <location>
        <begin position="283"/>
        <end position="295"/>
    </location>
</feature>
<dbReference type="SMART" id="SM00650">
    <property type="entry name" value="rADc"/>
    <property type="match status" value="1"/>
</dbReference>
<evidence type="ECO:0000313" key="12">
    <source>
        <dbReference type="EMBL" id="SHM00152.1"/>
    </source>
</evidence>
<sequence>MASRPTAHRARKRFGQNFLRDPGIISRIVRSIGARPGDRVVEIGPGQGALTEPLLDSTEGRLEVIELDRDLIPGLRVQFFRHENFVIHEGDALKMDYVALRGEGQPLRVVGNLPYNISTPLISHLLRAGDAVQDMHFMLQKEVVDRLAAPPGGGERGRLSVLAQYFCDVEALFVVPPEAFVPRPKVDSAIVRMTPRALRGLEATDEALLFDVVREAFGQRRKTLRNNLKGRISGDALEALGIDPGRRPQTLTVDEFVTIANAVAEMRGPSGIEIGDIEASGIETRDRGTDEEGEA</sequence>
<protein>
    <recommendedName>
        <fullName evidence="7">Ribosomal RNA small subunit methyltransferase A</fullName>
        <ecNumber evidence="7">2.1.1.182</ecNumber>
    </recommendedName>
    <alternativeName>
        <fullName evidence="7">16S rRNA (adenine(1518)-N(6)/adenine(1519)-N(6))-dimethyltransferase</fullName>
    </alternativeName>
    <alternativeName>
        <fullName evidence="7">16S rRNA dimethyladenosine transferase</fullName>
    </alternativeName>
    <alternativeName>
        <fullName evidence="7">16S rRNA dimethylase</fullName>
    </alternativeName>
    <alternativeName>
        <fullName evidence="7">S-adenosylmethionine-6-N', N'-adenosyl(rRNA) dimethyltransferase</fullName>
    </alternativeName>
</protein>
<keyword evidence="14" id="KW-1185">Reference proteome</keyword>
<dbReference type="GO" id="GO:0003723">
    <property type="term" value="F:RNA binding"/>
    <property type="evidence" value="ECO:0007669"/>
    <property type="project" value="UniProtKB-UniRule"/>
</dbReference>
<dbReference type="Proteomes" id="UP000184123">
    <property type="component" value="Unassembled WGS sequence"/>
</dbReference>
<dbReference type="GO" id="GO:0005829">
    <property type="term" value="C:cytosol"/>
    <property type="evidence" value="ECO:0007669"/>
    <property type="project" value="TreeGrafter"/>
</dbReference>
<evidence type="ECO:0000256" key="9">
    <source>
        <dbReference type="SAM" id="MobiDB-lite"/>
    </source>
</evidence>
<dbReference type="Pfam" id="PF00398">
    <property type="entry name" value="RrnaAD"/>
    <property type="match status" value="1"/>
</dbReference>
<accession>A0A1M7F7U2</accession>
<dbReference type="OrthoDB" id="9814755at2"/>
<gene>
    <name evidence="7 11" type="primary">rsmA</name>
    <name evidence="7" type="synonym">ksgA</name>
    <name evidence="11" type="ORF">HCU01_13930</name>
    <name evidence="12" type="ORF">SAMN05660971_01973</name>
</gene>
<reference evidence="11 14" key="2">
    <citation type="submission" date="2019-07" db="EMBL/GenBank/DDBJ databases">
        <title>Whole genome shotgun sequence of Halomonas cupida NBRC 102219.</title>
        <authorList>
            <person name="Hosoyama A."/>
            <person name="Uohara A."/>
            <person name="Ohji S."/>
            <person name="Ichikawa N."/>
        </authorList>
    </citation>
    <scope>NUCLEOTIDE SEQUENCE [LARGE SCALE GENOMIC DNA]</scope>
    <source>
        <strain evidence="11 14">NBRC 102219</strain>
    </source>
</reference>
<dbReference type="Gene3D" id="1.10.8.100">
    <property type="entry name" value="Ribosomal RNA adenine dimethylase-like, domain 2"/>
    <property type="match status" value="1"/>
</dbReference>
<evidence type="ECO:0000256" key="7">
    <source>
        <dbReference type="HAMAP-Rule" id="MF_00607"/>
    </source>
</evidence>
<dbReference type="GO" id="GO:0052908">
    <property type="term" value="F:16S rRNA (adenine(1518)-N(6)/adenine(1519)-N(6))-dimethyltransferase activity"/>
    <property type="evidence" value="ECO:0007669"/>
    <property type="project" value="UniProtKB-EC"/>
</dbReference>
<dbReference type="Proteomes" id="UP000321726">
    <property type="component" value="Unassembled WGS sequence"/>
</dbReference>
<dbReference type="InterPro" id="IPR020598">
    <property type="entry name" value="rRNA_Ade_methylase_Trfase_N"/>
</dbReference>
<dbReference type="PANTHER" id="PTHR11727">
    <property type="entry name" value="DIMETHYLADENOSINE TRANSFERASE"/>
    <property type="match status" value="1"/>
</dbReference>
<dbReference type="AlphaFoldDB" id="A0A1M7F7U2"/>
<dbReference type="InterPro" id="IPR020596">
    <property type="entry name" value="rRNA_Ade_Mease_Trfase_CS"/>
</dbReference>
<evidence type="ECO:0000256" key="1">
    <source>
        <dbReference type="ARBA" id="ARBA00022490"/>
    </source>
</evidence>
<feature type="domain" description="Ribosomal RNA adenine methylase transferase N-terminal" evidence="10">
    <location>
        <begin position="24"/>
        <end position="197"/>
    </location>
</feature>